<protein>
    <recommendedName>
        <fullName evidence="3">tryptophan--tRNA ligase</fullName>
        <ecNumber evidence="3">6.1.1.2</ecNumber>
    </recommendedName>
</protein>
<keyword evidence="5" id="KW-0547">Nucleotide-binding</keyword>
<comment type="caution">
    <text evidence="10">The sequence shown here is derived from an EMBL/GenBank/DDBJ whole genome shotgun (WGS) entry which is preliminary data.</text>
</comment>
<dbReference type="PANTHER" id="PTHR43766:SF1">
    <property type="entry name" value="TRYPTOPHAN--TRNA LIGASE, MITOCHONDRIAL"/>
    <property type="match status" value="1"/>
</dbReference>
<evidence type="ECO:0000256" key="6">
    <source>
        <dbReference type="ARBA" id="ARBA00022840"/>
    </source>
</evidence>
<reference evidence="10" key="1">
    <citation type="submission" date="2019-08" db="EMBL/GenBank/DDBJ databases">
        <authorList>
            <person name="Kucharzyk K."/>
            <person name="Murdoch R.W."/>
            <person name="Higgins S."/>
            <person name="Loffler F."/>
        </authorList>
    </citation>
    <scope>NUCLEOTIDE SEQUENCE</scope>
</reference>
<dbReference type="GO" id="GO:0005524">
    <property type="term" value="F:ATP binding"/>
    <property type="evidence" value="ECO:0007669"/>
    <property type="project" value="UniProtKB-KW"/>
</dbReference>
<comment type="subcellular location">
    <subcellularLocation>
        <location evidence="1">Mitochondrion</location>
    </subcellularLocation>
</comment>
<dbReference type="GO" id="GO:0005739">
    <property type="term" value="C:mitochondrion"/>
    <property type="evidence" value="ECO:0007669"/>
    <property type="project" value="UniProtKB-SubCell"/>
</dbReference>
<accession>A0A644T075</accession>
<dbReference type="PANTHER" id="PTHR43766">
    <property type="entry name" value="TRYPTOPHAN--TRNA LIGASE, MITOCHONDRIAL"/>
    <property type="match status" value="1"/>
</dbReference>
<dbReference type="Gene3D" id="1.10.240.10">
    <property type="entry name" value="Tyrosyl-Transfer RNA Synthetase"/>
    <property type="match status" value="1"/>
</dbReference>
<evidence type="ECO:0000256" key="2">
    <source>
        <dbReference type="ARBA" id="ARBA00005594"/>
    </source>
</evidence>
<keyword evidence="6" id="KW-0067">ATP-binding</keyword>
<dbReference type="GO" id="GO:0005829">
    <property type="term" value="C:cytosol"/>
    <property type="evidence" value="ECO:0007669"/>
    <property type="project" value="TreeGrafter"/>
</dbReference>
<dbReference type="SUPFAM" id="SSF52374">
    <property type="entry name" value="Nucleotidylyl transferase"/>
    <property type="match status" value="1"/>
</dbReference>
<evidence type="ECO:0000256" key="3">
    <source>
        <dbReference type="ARBA" id="ARBA00013161"/>
    </source>
</evidence>
<comment type="similarity">
    <text evidence="2">Belongs to the class-I aminoacyl-tRNA synthetase family.</text>
</comment>
<sequence length="333" mass="37633">MSKGRIFSGMQPSGKFHLGNYLGALENWVKLQNEYECFFSIVDWHALTSAYEDTSKLSENIHNMALDWLSAGLDPEKNVIFIQSHVKEHAELHLLLSMITPLSWLERVPTYKDKILQLGSQGKDINTYGFLGYPELMTADIILYKADTVPVGEDQIPHLELSREILRRFNNIYKPVFPEPKAYLGKASVLPGIDGRKMSKSYGNEIPFAASPDELRARVRMMVTDPQRIKKSDLGNPDVCTVYAFHKIFTTKETGEIATNCRNANIGCVDCKKCLAEKMVESLADIHARRSDLEANPTRVKEILVYGAERARKVAAATMEEVREVMNLSYGRI</sequence>
<evidence type="ECO:0000256" key="8">
    <source>
        <dbReference type="ARBA" id="ARBA00023146"/>
    </source>
</evidence>
<dbReference type="InterPro" id="IPR024109">
    <property type="entry name" value="Trp-tRNA-ligase_bac-type"/>
</dbReference>
<name>A0A644T075_9ZZZZ</name>
<evidence type="ECO:0000256" key="4">
    <source>
        <dbReference type="ARBA" id="ARBA00022598"/>
    </source>
</evidence>
<keyword evidence="8" id="KW-0030">Aminoacyl-tRNA synthetase</keyword>
<dbReference type="CDD" id="cd00806">
    <property type="entry name" value="TrpRS_core"/>
    <property type="match status" value="1"/>
</dbReference>
<dbReference type="GO" id="GO:0006436">
    <property type="term" value="P:tryptophanyl-tRNA aminoacylation"/>
    <property type="evidence" value="ECO:0007669"/>
    <property type="project" value="InterPro"/>
</dbReference>
<dbReference type="InterPro" id="IPR014729">
    <property type="entry name" value="Rossmann-like_a/b/a_fold"/>
</dbReference>
<dbReference type="GO" id="GO:0004830">
    <property type="term" value="F:tryptophan-tRNA ligase activity"/>
    <property type="evidence" value="ECO:0007669"/>
    <property type="project" value="UniProtKB-EC"/>
</dbReference>
<gene>
    <name evidence="10" type="primary">trpS_2</name>
    <name evidence="10" type="ORF">SDC9_05861</name>
</gene>
<dbReference type="Gene3D" id="3.40.50.620">
    <property type="entry name" value="HUPs"/>
    <property type="match status" value="1"/>
</dbReference>
<dbReference type="Pfam" id="PF00579">
    <property type="entry name" value="tRNA-synt_1b"/>
    <property type="match status" value="1"/>
</dbReference>
<dbReference type="PROSITE" id="PS00178">
    <property type="entry name" value="AA_TRNA_LIGASE_I"/>
    <property type="match status" value="1"/>
</dbReference>
<dbReference type="NCBIfam" id="TIGR00233">
    <property type="entry name" value="trpS"/>
    <property type="match status" value="1"/>
</dbReference>
<dbReference type="InterPro" id="IPR050203">
    <property type="entry name" value="Trp-tRNA_synthetase"/>
</dbReference>
<dbReference type="EC" id="6.1.1.2" evidence="3"/>
<dbReference type="AlphaFoldDB" id="A0A644T075"/>
<dbReference type="InterPro" id="IPR002306">
    <property type="entry name" value="Trp-tRNA-ligase"/>
</dbReference>
<evidence type="ECO:0000313" key="10">
    <source>
        <dbReference type="EMBL" id="MPL60303.1"/>
    </source>
</evidence>
<evidence type="ECO:0000256" key="7">
    <source>
        <dbReference type="ARBA" id="ARBA00022917"/>
    </source>
</evidence>
<evidence type="ECO:0000256" key="1">
    <source>
        <dbReference type="ARBA" id="ARBA00004173"/>
    </source>
</evidence>
<keyword evidence="7" id="KW-0648">Protein biosynthesis</keyword>
<organism evidence="10">
    <name type="scientific">bioreactor metagenome</name>
    <dbReference type="NCBI Taxonomy" id="1076179"/>
    <lineage>
        <taxon>unclassified sequences</taxon>
        <taxon>metagenomes</taxon>
        <taxon>ecological metagenomes</taxon>
    </lineage>
</organism>
<dbReference type="InterPro" id="IPR001412">
    <property type="entry name" value="aa-tRNA-synth_I_CS"/>
</dbReference>
<dbReference type="HAMAP" id="MF_00140_B">
    <property type="entry name" value="Trp_tRNA_synth_B"/>
    <property type="match status" value="1"/>
</dbReference>
<keyword evidence="4 10" id="KW-0436">Ligase</keyword>
<dbReference type="FunFam" id="1.10.240.10:FF:000005">
    <property type="entry name" value="Tryptophan--tRNA ligase"/>
    <property type="match status" value="1"/>
</dbReference>
<evidence type="ECO:0000256" key="5">
    <source>
        <dbReference type="ARBA" id="ARBA00022741"/>
    </source>
</evidence>
<evidence type="ECO:0000256" key="9">
    <source>
        <dbReference type="ARBA" id="ARBA00049929"/>
    </source>
</evidence>
<dbReference type="PRINTS" id="PR01039">
    <property type="entry name" value="TRNASYNTHTRP"/>
</dbReference>
<dbReference type="InterPro" id="IPR002305">
    <property type="entry name" value="aa-tRNA-synth_Ic"/>
</dbReference>
<dbReference type="EMBL" id="VSSQ01000012">
    <property type="protein sequence ID" value="MPL60303.1"/>
    <property type="molecule type" value="Genomic_DNA"/>
</dbReference>
<proteinExistence type="inferred from homology"/>
<comment type="catalytic activity">
    <reaction evidence="9">
        <text>tRNA(Trp) + L-tryptophan + ATP = L-tryptophyl-tRNA(Trp) + AMP + diphosphate + H(+)</text>
        <dbReference type="Rhea" id="RHEA:24080"/>
        <dbReference type="Rhea" id="RHEA-COMP:9671"/>
        <dbReference type="Rhea" id="RHEA-COMP:9705"/>
        <dbReference type="ChEBI" id="CHEBI:15378"/>
        <dbReference type="ChEBI" id="CHEBI:30616"/>
        <dbReference type="ChEBI" id="CHEBI:33019"/>
        <dbReference type="ChEBI" id="CHEBI:57912"/>
        <dbReference type="ChEBI" id="CHEBI:78442"/>
        <dbReference type="ChEBI" id="CHEBI:78535"/>
        <dbReference type="ChEBI" id="CHEBI:456215"/>
        <dbReference type="EC" id="6.1.1.2"/>
    </reaction>
</comment>